<keyword evidence="2" id="KW-1185">Reference proteome</keyword>
<sequence>MGTETLDNVLSSESVTRIDKRNQPCGRDAMADQQTAKLWIQYLDMVKILQLFIKAERPGENGEICTLTLRKMLPIFAAAGHS</sequence>
<proteinExistence type="predicted"/>
<dbReference type="EMBL" id="JACEEZ010024776">
    <property type="protein sequence ID" value="KAG0708479.1"/>
    <property type="molecule type" value="Genomic_DNA"/>
</dbReference>
<dbReference type="AlphaFoldDB" id="A0A8J4XLC8"/>
<organism evidence="1 2">
    <name type="scientific">Chionoecetes opilio</name>
    <name type="common">Atlantic snow crab</name>
    <name type="synonym">Cancer opilio</name>
    <dbReference type="NCBI Taxonomy" id="41210"/>
    <lineage>
        <taxon>Eukaryota</taxon>
        <taxon>Metazoa</taxon>
        <taxon>Ecdysozoa</taxon>
        <taxon>Arthropoda</taxon>
        <taxon>Crustacea</taxon>
        <taxon>Multicrustacea</taxon>
        <taxon>Malacostraca</taxon>
        <taxon>Eumalacostraca</taxon>
        <taxon>Eucarida</taxon>
        <taxon>Decapoda</taxon>
        <taxon>Pleocyemata</taxon>
        <taxon>Brachyura</taxon>
        <taxon>Eubrachyura</taxon>
        <taxon>Majoidea</taxon>
        <taxon>Majidae</taxon>
        <taxon>Chionoecetes</taxon>
    </lineage>
</organism>
<name>A0A8J4XLC8_CHIOP</name>
<evidence type="ECO:0000313" key="1">
    <source>
        <dbReference type="EMBL" id="KAG0708479.1"/>
    </source>
</evidence>
<reference evidence="1" key="1">
    <citation type="submission" date="2020-07" db="EMBL/GenBank/DDBJ databases">
        <title>The High-quality genome of the commercially important snow crab, Chionoecetes opilio.</title>
        <authorList>
            <person name="Jeong J.-H."/>
            <person name="Ryu S."/>
        </authorList>
    </citation>
    <scope>NUCLEOTIDE SEQUENCE</scope>
    <source>
        <strain evidence="1">MADBK_172401_WGS</strain>
        <tissue evidence="1">Digestive gland</tissue>
    </source>
</reference>
<dbReference type="Proteomes" id="UP000770661">
    <property type="component" value="Unassembled WGS sequence"/>
</dbReference>
<protein>
    <submittedName>
        <fullName evidence="1">Uncharacterized protein</fullName>
    </submittedName>
</protein>
<evidence type="ECO:0000313" key="2">
    <source>
        <dbReference type="Proteomes" id="UP000770661"/>
    </source>
</evidence>
<comment type="caution">
    <text evidence="1">The sequence shown here is derived from an EMBL/GenBank/DDBJ whole genome shotgun (WGS) entry which is preliminary data.</text>
</comment>
<gene>
    <name evidence="1" type="ORF">GWK47_024021</name>
</gene>
<dbReference type="OrthoDB" id="6753017at2759"/>
<accession>A0A8J4XLC8</accession>